<gene>
    <name evidence="1" type="ORF">CEXT_512911</name>
</gene>
<dbReference type="EMBL" id="BPLR01017688">
    <property type="protein sequence ID" value="GIY93665.1"/>
    <property type="molecule type" value="Genomic_DNA"/>
</dbReference>
<evidence type="ECO:0000313" key="1">
    <source>
        <dbReference type="EMBL" id="GIY93665.1"/>
    </source>
</evidence>
<accession>A0AAV4XHF8</accession>
<proteinExistence type="predicted"/>
<sequence>MEQTSFPKAGEKFLLCPLRPAQNNLPAEKKIRSALEKIASNNVLLDGTTRREMENVRWHCKHCGVDSQSEIPPSPSFALCFQTEEDKKINSGENPESIVSPRHCGVG</sequence>
<dbReference type="AlphaFoldDB" id="A0AAV4XHF8"/>
<dbReference type="Proteomes" id="UP001054945">
    <property type="component" value="Unassembled WGS sequence"/>
</dbReference>
<protein>
    <submittedName>
        <fullName evidence="1">Uncharacterized protein</fullName>
    </submittedName>
</protein>
<reference evidence="1 2" key="1">
    <citation type="submission" date="2021-06" db="EMBL/GenBank/DDBJ databases">
        <title>Caerostris extrusa draft genome.</title>
        <authorList>
            <person name="Kono N."/>
            <person name="Arakawa K."/>
        </authorList>
    </citation>
    <scope>NUCLEOTIDE SEQUENCE [LARGE SCALE GENOMIC DNA]</scope>
</reference>
<evidence type="ECO:0000313" key="2">
    <source>
        <dbReference type="Proteomes" id="UP001054945"/>
    </source>
</evidence>
<comment type="caution">
    <text evidence="1">The sequence shown here is derived from an EMBL/GenBank/DDBJ whole genome shotgun (WGS) entry which is preliminary data.</text>
</comment>
<organism evidence="1 2">
    <name type="scientific">Caerostris extrusa</name>
    <name type="common">Bark spider</name>
    <name type="synonym">Caerostris bankana</name>
    <dbReference type="NCBI Taxonomy" id="172846"/>
    <lineage>
        <taxon>Eukaryota</taxon>
        <taxon>Metazoa</taxon>
        <taxon>Ecdysozoa</taxon>
        <taxon>Arthropoda</taxon>
        <taxon>Chelicerata</taxon>
        <taxon>Arachnida</taxon>
        <taxon>Araneae</taxon>
        <taxon>Araneomorphae</taxon>
        <taxon>Entelegynae</taxon>
        <taxon>Araneoidea</taxon>
        <taxon>Araneidae</taxon>
        <taxon>Caerostris</taxon>
    </lineage>
</organism>
<keyword evidence="2" id="KW-1185">Reference proteome</keyword>
<name>A0AAV4XHF8_CAEEX</name>